<accession>A0ABX1N473</accession>
<sequence>MRQRAYLSVGFLVVLVMLFAVPVVDQFLFRYSWATQTLAEIESRHARLLGLRDAAPRIKAALAESLTVLERHAYPAEIGSGRVGADLQQRVRRIAEAAGVTVVGSQILPPRETAGVELVPLSATLDADTNGLADFLLALPVERPSIQVDNIEVTSSRQRTSAAEGRIRIQINVSSIRLLP</sequence>
<dbReference type="InterPro" id="IPR034756">
    <property type="entry name" value="T2SSM_b"/>
</dbReference>
<dbReference type="NCBIfam" id="NF040576">
    <property type="entry name" value="T2SS_GspM_XpsM"/>
    <property type="match status" value="1"/>
</dbReference>
<comment type="caution">
    <text evidence="1">The sequence shown here is derived from an EMBL/GenBank/DDBJ whole genome shotgun (WGS) entry which is preliminary data.</text>
</comment>
<evidence type="ECO:0008006" key="3">
    <source>
        <dbReference type="Google" id="ProtNLM"/>
    </source>
</evidence>
<dbReference type="Pfam" id="PF10741">
    <property type="entry name" value="T2SSM_b"/>
    <property type="match status" value="1"/>
</dbReference>
<organism evidence="1 2">
    <name type="scientific">Aromatoleum buckelii</name>
    <dbReference type="NCBI Taxonomy" id="200254"/>
    <lineage>
        <taxon>Bacteria</taxon>
        <taxon>Pseudomonadati</taxon>
        <taxon>Pseudomonadota</taxon>
        <taxon>Betaproteobacteria</taxon>
        <taxon>Rhodocyclales</taxon>
        <taxon>Rhodocyclaceae</taxon>
        <taxon>Aromatoleum</taxon>
    </lineage>
</organism>
<keyword evidence="2" id="KW-1185">Reference proteome</keyword>
<dbReference type="Proteomes" id="UP000601990">
    <property type="component" value="Unassembled WGS sequence"/>
</dbReference>
<gene>
    <name evidence="1" type="ORF">GO608_12160</name>
</gene>
<name>A0ABX1N473_9RHOO</name>
<dbReference type="EMBL" id="WTVH01000023">
    <property type="protein sequence ID" value="NMF94080.1"/>
    <property type="molecule type" value="Genomic_DNA"/>
</dbReference>
<evidence type="ECO:0000313" key="1">
    <source>
        <dbReference type="EMBL" id="NMF94080.1"/>
    </source>
</evidence>
<reference evidence="1" key="1">
    <citation type="submission" date="2019-12" db="EMBL/GenBank/DDBJ databases">
        <title>Comparative genomics gives insights into the taxonomy of the Azoarcus-Aromatoleum group and reveals separate origins of nif in the plant-associated Azoarcus and non-plant-associated Aromatoleum sub-groups.</title>
        <authorList>
            <person name="Lafos M."/>
            <person name="Maluk M."/>
            <person name="Batista M."/>
            <person name="Junghare M."/>
            <person name="Carmona M."/>
            <person name="Faoro H."/>
            <person name="Cruz L.M."/>
            <person name="Battistoni F."/>
            <person name="De Souza E."/>
            <person name="Pedrosa F."/>
            <person name="Chen W.-M."/>
            <person name="Poole P.S."/>
            <person name="Dixon R.A."/>
            <person name="James E.K."/>
        </authorList>
    </citation>
    <scope>NUCLEOTIDE SEQUENCE</scope>
    <source>
        <strain evidence="1">U120</strain>
    </source>
</reference>
<proteinExistence type="predicted"/>
<evidence type="ECO:0000313" key="2">
    <source>
        <dbReference type="Proteomes" id="UP000601990"/>
    </source>
</evidence>
<dbReference type="RefSeq" id="WP_169199322.1">
    <property type="nucleotide sequence ID" value="NZ_WTVH02000010.1"/>
</dbReference>
<protein>
    <recommendedName>
        <fullName evidence="3">General secretion pathway protein M</fullName>
    </recommendedName>
</protein>